<sequence length="109" mass="12589">MTTDRNGHDDVQDRVLQRAELAHSIWNLKFNLSKVIKRIPLGGIVFHERRAKEPQLQIGQHGNRLFHPDYLSEESMPLIREFNCLDSPPPVPPSSSQEEDKEATVESRY</sequence>
<dbReference type="Proteomes" id="UP001162085">
    <property type="component" value="Chromosome 15"/>
</dbReference>
<reference evidence="2" key="1">
    <citation type="submission" date="2022-10" db="EMBL/GenBank/DDBJ databases">
        <authorList>
            <person name="Byrne P K."/>
        </authorList>
    </citation>
    <scope>NUCLEOTIDE SEQUENCE</scope>
    <source>
        <strain evidence="2">ZP964</strain>
    </source>
</reference>
<evidence type="ECO:0000256" key="1">
    <source>
        <dbReference type="SAM" id="MobiDB-lite"/>
    </source>
</evidence>
<accession>A0ABN8WPT4</accession>
<organism evidence="2 3">
    <name type="scientific">Saccharomyces uvarum</name>
    <name type="common">Yeast</name>
    <name type="synonym">Saccharomyces bayanus var. uvarum</name>
    <dbReference type="NCBI Taxonomy" id="230603"/>
    <lineage>
        <taxon>Eukaryota</taxon>
        <taxon>Fungi</taxon>
        <taxon>Dikarya</taxon>
        <taxon>Ascomycota</taxon>
        <taxon>Saccharomycotina</taxon>
        <taxon>Saccharomycetes</taxon>
        <taxon>Saccharomycetales</taxon>
        <taxon>Saccharomycetaceae</taxon>
        <taxon>Saccharomyces</taxon>
    </lineage>
</organism>
<evidence type="ECO:0000313" key="2">
    <source>
        <dbReference type="EMBL" id="CAI4052496.1"/>
    </source>
</evidence>
<gene>
    <name evidence="2" type="primary">SUVZ15G0260</name>
    <name evidence="2" type="ORF">SUVZ_15G0260</name>
</gene>
<dbReference type="EMBL" id="OX365942">
    <property type="protein sequence ID" value="CAI4052496.1"/>
    <property type="molecule type" value="Genomic_DNA"/>
</dbReference>
<feature type="region of interest" description="Disordered" evidence="1">
    <location>
        <begin position="83"/>
        <end position="109"/>
    </location>
</feature>
<keyword evidence="3" id="KW-1185">Reference proteome</keyword>
<evidence type="ECO:0000313" key="3">
    <source>
        <dbReference type="Proteomes" id="UP001162085"/>
    </source>
</evidence>
<proteinExistence type="predicted"/>
<protein>
    <submittedName>
        <fullName evidence="2">Uncharacterized protein</fullName>
    </submittedName>
</protein>
<name>A0ABN8WPT4_SACUV</name>